<evidence type="ECO:0000313" key="2">
    <source>
        <dbReference type="Proteomes" id="UP001207468"/>
    </source>
</evidence>
<name>A0ACC0TYY6_9AGAM</name>
<proteinExistence type="predicted"/>
<gene>
    <name evidence="1" type="ORF">F5148DRAFT_445145</name>
</gene>
<sequence length="246" mass="27092">MAISFSLSELVALSVESFFFGIYFTLFWSSLKVLYSKRKAIPGTGPLLALAGILGILITWHVLTDAVRLVYAFKRDQVPLGPDLYYADVSSALSLIKTSLYLVTTVLFDAFILHRCFIIWDRNACVVLLPFLAFLADIGTGVAAVEGLAGLTKGDSVFIQKQERITKSFLSSTVAVNGLCTLLIAYRLWTRQGTMRDARKAFGLTKEVRIMAESGAIYSASLILVIATYTSQSNSFNVFLDMVSEH</sequence>
<reference evidence="1" key="1">
    <citation type="submission" date="2021-03" db="EMBL/GenBank/DDBJ databases">
        <title>Evolutionary priming and transition to the ectomycorrhizal habit in an iconic lineage of mushroom-forming fungi: is preadaptation a requirement?</title>
        <authorList>
            <consortium name="DOE Joint Genome Institute"/>
            <person name="Looney B.P."/>
            <person name="Miyauchi S."/>
            <person name="Morin E."/>
            <person name="Drula E."/>
            <person name="Courty P.E."/>
            <person name="Chicoki N."/>
            <person name="Fauchery L."/>
            <person name="Kohler A."/>
            <person name="Kuo A."/>
            <person name="LaButti K."/>
            <person name="Pangilinan J."/>
            <person name="Lipzen A."/>
            <person name="Riley R."/>
            <person name="Andreopoulos W."/>
            <person name="He G."/>
            <person name="Johnson J."/>
            <person name="Barry K.W."/>
            <person name="Grigoriev I.V."/>
            <person name="Nagy L."/>
            <person name="Hibbett D."/>
            <person name="Henrissat B."/>
            <person name="Matheny P.B."/>
            <person name="Labbe J."/>
            <person name="Martin A.F."/>
        </authorList>
    </citation>
    <scope>NUCLEOTIDE SEQUENCE</scope>
    <source>
        <strain evidence="1">BPL698</strain>
    </source>
</reference>
<protein>
    <submittedName>
        <fullName evidence="1">Uncharacterized protein</fullName>
    </submittedName>
</protein>
<accession>A0ACC0TYY6</accession>
<keyword evidence="2" id="KW-1185">Reference proteome</keyword>
<dbReference type="EMBL" id="JAGFNK010000281">
    <property type="protein sequence ID" value="KAI9454177.1"/>
    <property type="molecule type" value="Genomic_DNA"/>
</dbReference>
<evidence type="ECO:0000313" key="1">
    <source>
        <dbReference type="EMBL" id="KAI9454177.1"/>
    </source>
</evidence>
<comment type="caution">
    <text evidence="1">The sequence shown here is derived from an EMBL/GenBank/DDBJ whole genome shotgun (WGS) entry which is preliminary data.</text>
</comment>
<dbReference type="Proteomes" id="UP001207468">
    <property type="component" value="Unassembled WGS sequence"/>
</dbReference>
<organism evidence="1 2">
    <name type="scientific">Russula earlei</name>
    <dbReference type="NCBI Taxonomy" id="71964"/>
    <lineage>
        <taxon>Eukaryota</taxon>
        <taxon>Fungi</taxon>
        <taxon>Dikarya</taxon>
        <taxon>Basidiomycota</taxon>
        <taxon>Agaricomycotina</taxon>
        <taxon>Agaricomycetes</taxon>
        <taxon>Russulales</taxon>
        <taxon>Russulaceae</taxon>
        <taxon>Russula</taxon>
    </lineage>
</organism>